<dbReference type="RefSeq" id="WP_145853180.1">
    <property type="nucleotide sequence ID" value="NZ_RPFW01000002.1"/>
</dbReference>
<evidence type="ECO:0008006" key="3">
    <source>
        <dbReference type="Google" id="ProtNLM"/>
    </source>
</evidence>
<proteinExistence type="predicted"/>
<comment type="caution">
    <text evidence="1">The sequence shown here is derived from an EMBL/GenBank/DDBJ whole genome shotgun (WGS) entry which is preliminary data.</text>
</comment>
<dbReference type="AlphaFoldDB" id="A0A6P2C261"/>
<reference evidence="1 2" key="1">
    <citation type="submission" date="2018-11" db="EMBL/GenBank/DDBJ databases">
        <title>Trebonia kvetii gen.nov., sp.nov., a novel acidophilic actinobacterium, and proposal of the new actinobacterial family Treboniaceae fam. nov.</title>
        <authorList>
            <person name="Rapoport D."/>
            <person name="Sagova-Mareckova M."/>
            <person name="Sedlacek I."/>
            <person name="Provaznik J."/>
            <person name="Kralova S."/>
            <person name="Pavlinic D."/>
            <person name="Benes V."/>
            <person name="Kopecky J."/>
        </authorList>
    </citation>
    <scope>NUCLEOTIDE SEQUENCE [LARGE SCALE GENOMIC DNA]</scope>
    <source>
        <strain evidence="1 2">15Tr583</strain>
    </source>
</reference>
<name>A0A6P2C261_9ACTN</name>
<evidence type="ECO:0000313" key="1">
    <source>
        <dbReference type="EMBL" id="TVZ05479.1"/>
    </source>
</evidence>
<evidence type="ECO:0000313" key="2">
    <source>
        <dbReference type="Proteomes" id="UP000460272"/>
    </source>
</evidence>
<dbReference type="OrthoDB" id="9798220at2"/>
<dbReference type="Proteomes" id="UP000460272">
    <property type="component" value="Unassembled WGS sequence"/>
</dbReference>
<gene>
    <name evidence="1" type="ORF">EAS64_13125</name>
</gene>
<organism evidence="1 2">
    <name type="scientific">Trebonia kvetii</name>
    <dbReference type="NCBI Taxonomy" id="2480626"/>
    <lineage>
        <taxon>Bacteria</taxon>
        <taxon>Bacillati</taxon>
        <taxon>Actinomycetota</taxon>
        <taxon>Actinomycetes</taxon>
        <taxon>Streptosporangiales</taxon>
        <taxon>Treboniaceae</taxon>
        <taxon>Trebonia</taxon>
    </lineage>
</organism>
<sequence>MGPVANYGATSDARETGERVEALLAELRARAGPEAAGAAEELVSCLVRLYGAGLETIMRTIGDDSRLQALLIADPLVESLLLVHDLHPLDPSARIKRALGRMGTGAEFLGVDSAGVVHVRLGHGCGSTTEVVEQAITDAAPETTGVEFAPREAPLLQIISRPAGTSQAGTT</sequence>
<protein>
    <recommendedName>
        <fullName evidence="3">NifU family protein</fullName>
    </recommendedName>
</protein>
<keyword evidence="2" id="KW-1185">Reference proteome</keyword>
<dbReference type="EMBL" id="RPFW01000002">
    <property type="protein sequence ID" value="TVZ05479.1"/>
    <property type="molecule type" value="Genomic_DNA"/>
</dbReference>
<accession>A0A6P2C261</accession>